<keyword evidence="2" id="KW-1185">Reference proteome</keyword>
<dbReference type="AlphaFoldDB" id="A0A8R2M8Y5"/>
<dbReference type="EnsemblMetazoa" id="XM_038021090.1">
    <property type="protein sequence ID" value="XP_037877018.1"/>
    <property type="gene ID" value="LOC119630725"/>
</dbReference>
<accession>A0A8R2M8Y5</accession>
<protein>
    <recommendedName>
        <fullName evidence="3">Reverse transcriptase</fullName>
    </recommendedName>
</protein>
<proteinExistence type="predicted"/>
<reference evidence="2" key="1">
    <citation type="journal article" date="2008" name="Insect Biochem. Mol. Biol.">
        <title>The genome of a lepidopteran model insect, the silkworm Bombyx mori.</title>
        <authorList>
            <consortium name="International Silkworm Genome Consortium"/>
        </authorList>
    </citation>
    <scope>NUCLEOTIDE SEQUENCE [LARGE SCALE GENOMIC DNA]</scope>
    <source>
        <strain evidence="2">p50T</strain>
    </source>
</reference>
<evidence type="ECO:0000313" key="2">
    <source>
        <dbReference type="Proteomes" id="UP000005204"/>
    </source>
</evidence>
<evidence type="ECO:0008006" key="3">
    <source>
        <dbReference type="Google" id="ProtNLM"/>
    </source>
</evidence>
<organism evidence="1 2">
    <name type="scientific">Bombyx mori</name>
    <name type="common">Silk moth</name>
    <dbReference type="NCBI Taxonomy" id="7091"/>
    <lineage>
        <taxon>Eukaryota</taxon>
        <taxon>Metazoa</taxon>
        <taxon>Ecdysozoa</taxon>
        <taxon>Arthropoda</taxon>
        <taxon>Hexapoda</taxon>
        <taxon>Insecta</taxon>
        <taxon>Pterygota</taxon>
        <taxon>Neoptera</taxon>
        <taxon>Endopterygota</taxon>
        <taxon>Lepidoptera</taxon>
        <taxon>Glossata</taxon>
        <taxon>Ditrysia</taxon>
        <taxon>Bombycoidea</taxon>
        <taxon>Bombycidae</taxon>
        <taxon>Bombycinae</taxon>
        <taxon>Bombyx</taxon>
    </lineage>
</organism>
<evidence type="ECO:0000313" key="1">
    <source>
        <dbReference type="EnsemblMetazoa" id="XP_037877018.1"/>
    </source>
</evidence>
<dbReference type="Proteomes" id="UP000005204">
    <property type="component" value="Unassembled WGS sequence"/>
</dbReference>
<reference evidence="1" key="2">
    <citation type="submission" date="2022-06" db="UniProtKB">
        <authorList>
            <consortium name="EnsemblMetazoa"/>
        </authorList>
    </citation>
    <scope>IDENTIFICATION</scope>
    <source>
        <strain evidence="1">p50T (Dazao)</strain>
    </source>
</reference>
<name>A0A8R2M8Y5_BOMMO</name>
<sequence>METRNKFDHNFKALVPRLIGAAGALTRLLPNVGGCSAGTRRLYLGVVRSMALYGAPVWSPALSARNAALLLRAQQALAVRVIRGYRTISQYVACALARSLPWDLEAEILAAVYRRRAQALSRGRSPGPSAVGRWKRAARHVAYAKWRERLLKGLDQTSATRQRTLEALVPVLEAWSDRRHGVLSFHLAQVLSRHGCFGRRVPKTGQSGGAEVGKWTLALDLKKARKKKKKKTTKTIYVLLSNGTHI</sequence>